<dbReference type="PANTHER" id="PTHR37418">
    <property type="entry name" value="3-KETO-5-AMINOHEXANOATE CLEAVAGE ENZYME-RELATED"/>
    <property type="match status" value="1"/>
</dbReference>
<dbReference type="RefSeq" id="WP_377211145.1">
    <property type="nucleotide sequence ID" value="NZ_JBHTJV010000002.1"/>
</dbReference>
<evidence type="ECO:0000256" key="3">
    <source>
        <dbReference type="ARBA" id="ARBA00022723"/>
    </source>
</evidence>
<name>A0ABW3FEN6_9HYPH</name>
<dbReference type="Gene3D" id="3.20.20.70">
    <property type="entry name" value="Aldolase class I"/>
    <property type="match status" value="1"/>
</dbReference>
<keyword evidence="6" id="KW-1185">Reference proteome</keyword>
<evidence type="ECO:0000313" key="6">
    <source>
        <dbReference type="Proteomes" id="UP001597101"/>
    </source>
</evidence>
<keyword evidence="3" id="KW-0479">Metal-binding</keyword>
<evidence type="ECO:0000313" key="5">
    <source>
        <dbReference type="EMBL" id="MFD0915296.1"/>
    </source>
</evidence>
<evidence type="ECO:0000256" key="1">
    <source>
        <dbReference type="ARBA" id="ARBA00001947"/>
    </source>
</evidence>
<proteinExistence type="predicted"/>
<organism evidence="5 6">
    <name type="scientific">Pseudahrensia aquimaris</name>
    <dbReference type="NCBI Taxonomy" id="744461"/>
    <lineage>
        <taxon>Bacteria</taxon>
        <taxon>Pseudomonadati</taxon>
        <taxon>Pseudomonadota</taxon>
        <taxon>Alphaproteobacteria</taxon>
        <taxon>Hyphomicrobiales</taxon>
        <taxon>Ahrensiaceae</taxon>
        <taxon>Pseudahrensia</taxon>
    </lineage>
</organism>
<dbReference type="Pfam" id="PF05853">
    <property type="entry name" value="BKACE"/>
    <property type="match status" value="1"/>
</dbReference>
<comment type="cofactor">
    <cofactor evidence="1">
        <name>Zn(2+)</name>
        <dbReference type="ChEBI" id="CHEBI:29105"/>
    </cofactor>
</comment>
<comment type="caution">
    <text evidence="5">The sequence shown here is derived from an EMBL/GenBank/DDBJ whole genome shotgun (WGS) entry which is preliminary data.</text>
</comment>
<dbReference type="InterPro" id="IPR013785">
    <property type="entry name" value="Aldolase_TIM"/>
</dbReference>
<dbReference type="PANTHER" id="PTHR37418:SF2">
    <property type="entry name" value="3-KETO-5-AMINOHEXANOATE CLEAVAGE ENZYME"/>
    <property type="match status" value="1"/>
</dbReference>
<accession>A0ABW3FEN6</accession>
<reference evidence="6" key="1">
    <citation type="journal article" date="2019" name="Int. J. Syst. Evol. Microbiol.">
        <title>The Global Catalogue of Microorganisms (GCM) 10K type strain sequencing project: providing services to taxonomists for standard genome sequencing and annotation.</title>
        <authorList>
            <consortium name="The Broad Institute Genomics Platform"/>
            <consortium name="The Broad Institute Genome Sequencing Center for Infectious Disease"/>
            <person name="Wu L."/>
            <person name="Ma J."/>
        </authorList>
    </citation>
    <scope>NUCLEOTIDE SEQUENCE [LARGE SCALE GENOMIC DNA]</scope>
    <source>
        <strain evidence="6">CCUG 60023</strain>
    </source>
</reference>
<evidence type="ECO:0000256" key="4">
    <source>
        <dbReference type="ARBA" id="ARBA00022833"/>
    </source>
</evidence>
<dbReference type="Proteomes" id="UP001597101">
    <property type="component" value="Unassembled WGS sequence"/>
</dbReference>
<keyword evidence="4" id="KW-0862">Zinc</keyword>
<dbReference type="InterPro" id="IPR008567">
    <property type="entry name" value="BKACE"/>
</dbReference>
<keyword evidence="2" id="KW-0808">Transferase</keyword>
<evidence type="ECO:0000256" key="2">
    <source>
        <dbReference type="ARBA" id="ARBA00022679"/>
    </source>
</evidence>
<sequence>MSTTTHLPKIMVAPNGAHKTKADHPALPMTIAETVATAKACFKAGAQALHAHVRDDTGRHVLDAGLYTELLSEMKNAVPDMAVQITTEAVGRYTPDQQRALVRAVQPKFVSIALKEMVPDNNTKEAASFYAWAQEAQISVQHIVYEAKEITRLANLVATDVIPTDGLTLLFVLGRYSHAQQSEPSDLNPFIEALEKSELQTDWACCAFGHQETNCLLHALNSGGKARIGFENSLFNSDGSIAQNNAERVRELTSLI</sequence>
<dbReference type="EMBL" id="JBHTJV010000002">
    <property type="protein sequence ID" value="MFD0915296.1"/>
    <property type="molecule type" value="Genomic_DNA"/>
</dbReference>
<protein>
    <submittedName>
        <fullName evidence="5">3-keto-5-aminohexanoate cleavage protein</fullName>
    </submittedName>
</protein>
<gene>
    <name evidence="5" type="ORF">ACFQ14_02640</name>
</gene>